<dbReference type="KEGG" id="stri:C7M71_026905"/>
<name>A0A345T3D4_9ACTN</name>
<feature type="domain" description="Carboxymuconolactone decarboxylase-like" evidence="1">
    <location>
        <begin position="33"/>
        <end position="104"/>
    </location>
</feature>
<keyword evidence="3" id="KW-1185">Reference proteome</keyword>
<gene>
    <name evidence="2" type="ORF">C7M71_026905</name>
</gene>
<dbReference type="EMBL" id="CP031264">
    <property type="protein sequence ID" value="AXI80489.1"/>
    <property type="molecule type" value="Genomic_DNA"/>
</dbReference>
<dbReference type="Proteomes" id="UP000249340">
    <property type="component" value="Chromosome"/>
</dbReference>
<dbReference type="Gene3D" id="1.20.1290.10">
    <property type="entry name" value="AhpD-like"/>
    <property type="match status" value="1"/>
</dbReference>
<evidence type="ECO:0000259" key="1">
    <source>
        <dbReference type="Pfam" id="PF02627"/>
    </source>
</evidence>
<evidence type="ECO:0000313" key="2">
    <source>
        <dbReference type="EMBL" id="AXI80489.1"/>
    </source>
</evidence>
<proteinExistence type="predicted"/>
<dbReference type="AlphaFoldDB" id="A0A345T3D4"/>
<dbReference type="RefSeq" id="WP_111489849.1">
    <property type="nucleotide sequence ID" value="NZ_CP031264.1"/>
</dbReference>
<organism evidence="2 3">
    <name type="scientific">Peterkaempfera bronchialis</name>
    <dbReference type="NCBI Taxonomy" id="2126346"/>
    <lineage>
        <taxon>Bacteria</taxon>
        <taxon>Bacillati</taxon>
        <taxon>Actinomycetota</taxon>
        <taxon>Actinomycetes</taxon>
        <taxon>Kitasatosporales</taxon>
        <taxon>Streptomycetaceae</taxon>
        <taxon>Peterkaempfera</taxon>
    </lineage>
</organism>
<reference evidence="3" key="1">
    <citation type="submission" date="2018-07" db="EMBL/GenBank/DDBJ databases">
        <title>Streptacidiphilus bronchialis DSM 106435 chromosome.</title>
        <authorList>
            <person name="Batra D."/>
            <person name="Gulvik C.A."/>
        </authorList>
    </citation>
    <scope>NUCLEOTIDE SEQUENCE [LARGE SCALE GENOMIC DNA]</scope>
    <source>
        <strain evidence="3">DSM 106435</strain>
    </source>
</reference>
<dbReference type="InterPro" id="IPR029032">
    <property type="entry name" value="AhpD-like"/>
</dbReference>
<dbReference type="InterPro" id="IPR003779">
    <property type="entry name" value="CMD-like"/>
</dbReference>
<dbReference type="Pfam" id="PF02627">
    <property type="entry name" value="CMD"/>
    <property type="match status" value="1"/>
</dbReference>
<evidence type="ECO:0000313" key="3">
    <source>
        <dbReference type="Proteomes" id="UP000249340"/>
    </source>
</evidence>
<sequence length="122" mass="12876">MTGPEQAPVRVPDALTPLFAHHPQLLPLLRDARVGLQSLSGLTPERVELVTLAALLAIGAPPESFHVHVTRARELGLPESEVWGVLEALAVIVGIPRLVNAVPPVAAALAAVRTEGKSDDRP</sequence>
<dbReference type="SUPFAM" id="SSF69118">
    <property type="entry name" value="AhpD-like"/>
    <property type="match status" value="1"/>
</dbReference>
<accession>A0A345T3D4</accession>
<protein>
    <submittedName>
        <fullName evidence="2">Carboxymuconolactone decarboxylase family protein</fullName>
    </submittedName>
</protein>
<dbReference type="OrthoDB" id="9802489at2"/>
<dbReference type="GO" id="GO:0051920">
    <property type="term" value="F:peroxiredoxin activity"/>
    <property type="evidence" value="ECO:0007669"/>
    <property type="project" value="InterPro"/>
</dbReference>